<protein>
    <submittedName>
        <fullName evidence="2">Uncharacterized protein</fullName>
    </submittedName>
</protein>
<sequence length="430" mass="48700">MPVPLPQVQPPMTVKWIRIMLPDTIDLFMFGDSPESFILEQTSTAAVLPLPLISIYVHTPHVKDADASTSQSRCNTIRHEAWRCSRWVELMPKAELTYTEKRAEYGDNKEDERTEVMVNVGDVDDDAARWWAAVLSPGEGWQAYLTWEGTKFLSPWSTALETRVKFTLSCRKPLWHTSTTAPSFATALRFLAEYCNLHNIAGQTLAALSSTLFLPLLNTKKNPTSLPKPDTHKRQRLKPPVSEPTEQRPLDFILEQIVPELDKLLTLSCNARGLRSLLSSVFYEPGIPCNVVSPWLQSTFAVLDSVEDDHLLAQILMNRVPQVSFLLAWRYNSRHPTINTPIRYEALNLEEESASENATRIIFGWLRIDGYPPRERGISNHEWMNVDESDNESPPPNESPRSHAATTSKAVEDWIQQSILVPDSVDSSQI</sequence>
<feature type="region of interest" description="Disordered" evidence="1">
    <location>
        <begin position="223"/>
        <end position="245"/>
    </location>
</feature>
<dbReference type="eggNOG" id="ENOG502SIZE">
    <property type="taxonomic scope" value="Eukaryota"/>
</dbReference>
<gene>
    <name evidence="2" type="ORF">UREG_06779</name>
</gene>
<organism evidence="2 3">
    <name type="scientific">Uncinocarpus reesii (strain UAMH 1704)</name>
    <dbReference type="NCBI Taxonomy" id="336963"/>
    <lineage>
        <taxon>Eukaryota</taxon>
        <taxon>Fungi</taxon>
        <taxon>Dikarya</taxon>
        <taxon>Ascomycota</taxon>
        <taxon>Pezizomycotina</taxon>
        <taxon>Eurotiomycetes</taxon>
        <taxon>Eurotiomycetidae</taxon>
        <taxon>Onygenales</taxon>
        <taxon>Onygenaceae</taxon>
        <taxon>Uncinocarpus</taxon>
    </lineage>
</organism>
<dbReference type="KEGG" id="ure:UREG_06779"/>
<feature type="region of interest" description="Disordered" evidence="1">
    <location>
        <begin position="385"/>
        <end position="409"/>
    </location>
</feature>
<evidence type="ECO:0000313" key="2">
    <source>
        <dbReference type="EMBL" id="EEP81914.1"/>
    </source>
</evidence>
<dbReference type="AlphaFoldDB" id="C4JW37"/>
<reference evidence="3" key="1">
    <citation type="journal article" date="2009" name="Genome Res.">
        <title>Comparative genomic analyses of the human fungal pathogens Coccidioides and their relatives.</title>
        <authorList>
            <person name="Sharpton T.J."/>
            <person name="Stajich J.E."/>
            <person name="Rounsley S.D."/>
            <person name="Gardner M.J."/>
            <person name="Wortman J.R."/>
            <person name="Jordar V.S."/>
            <person name="Maiti R."/>
            <person name="Kodira C.D."/>
            <person name="Neafsey D.E."/>
            <person name="Zeng Q."/>
            <person name="Hung C.-Y."/>
            <person name="McMahan C."/>
            <person name="Muszewska A."/>
            <person name="Grynberg M."/>
            <person name="Mandel M.A."/>
            <person name="Kellner E.M."/>
            <person name="Barker B.M."/>
            <person name="Galgiani J.N."/>
            <person name="Orbach M.J."/>
            <person name="Kirkland T.N."/>
            <person name="Cole G.T."/>
            <person name="Henn M.R."/>
            <person name="Birren B.W."/>
            <person name="Taylor J.W."/>
        </authorList>
    </citation>
    <scope>NUCLEOTIDE SEQUENCE [LARGE SCALE GENOMIC DNA]</scope>
    <source>
        <strain evidence="3">UAMH 1704</strain>
    </source>
</reference>
<accession>C4JW37</accession>
<dbReference type="GeneID" id="8442967"/>
<dbReference type="HOGENOM" id="CLU_638088_0_0_1"/>
<evidence type="ECO:0000313" key="3">
    <source>
        <dbReference type="Proteomes" id="UP000002058"/>
    </source>
</evidence>
<proteinExistence type="predicted"/>
<dbReference type="VEuPathDB" id="FungiDB:UREG_06779"/>
<dbReference type="EMBL" id="CH476618">
    <property type="protein sequence ID" value="EEP81914.1"/>
    <property type="molecule type" value="Genomic_DNA"/>
</dbReference>
<dbReference type="OrthoDB" id="3549294at2759"/>
<keyword evidence="3" id="KW-1185">Reference proteome</keyword>
<dbReference type="RefSeq" id="XP_002583812.1">
    <property type="nucleotide sequence ID" value="XM_002583766.1"/>
</dbReference>
<evidence type="ECO:0000256" key="1">
    <source>
        <dbReference type="SAM" id="MobiDB-lite"/>
    </source>
</evidence>
<dbReference type="InParanoid" id="C4JW37"/>
<dbReference type="Proteomes" id="UP000002058">
    <property type="component" value="Unassembled WGS sequence"/>
</dbReference>
<name>C4JW37_UNCRE</name>